<dbReference type="EMBL" id="CP032134">
    <property type="protein sequence ID" value="AXY57689.1"/>
    <property type="molecule type" value="Genomic_DNA"/>
</dbReference>
<evidence type="ECO:0000256" key="1">
    <source>
        <dbReference type="SAM" id="Phobius"/>
    </source>
</evidence>
<evidence type="ECO:0008006" key="4">
    <source>
        <dbReference type="Google" id="ProtNLM"/>
    </source>
</evidence>
<feature type="transmembrane region" description="Helical" evidence="1">
    <location>
        <begin position="112"/>
        <end position="135"/>
    </location>
</feature>
<dbReference type="AlphaFoldDB" id="A0A3B7M5F1"/>
<name>A0A3B7M5F1_9GAMM</name>
<organism evidence="2 3">
    <name type="scientific">Acinetobacter chinensis</name>
    <dbReference type="NCBI Taxonomy" id="2004650"/>
    <lineage>
        <taxon>Bacteria</taxon>
        <taxon>Pseudomonadati</taxon>
        <taxon>Pseudomonadota</taxon>
        <taxon>Gammaproteobacteria</taxon>
        <taxon>Moraxellales</taxon>
        <taxon>Moraxellaceae</taxon>
        <taxon>Acinetobacter</taxon>
    </lineage>
</organism>
<accession>A0A3B7M5F1</accession>
<keyword evidence="1" id="KW-0472">Membrane</keyword>
<evidence type="ECO:0000313" key="2">
    <source>
        <dbReference type="EMBL" id="AXY57689.1"/>
    </source>
</evidence>
<protein>
    <recommendedName>
        <fullName evidence="4">MFS transporter</fullName>
    </recommendedName>
</protein>
<dbReference type="KEGG" id="achi:CDG60_14625"/>
<feature type="transmembrane region" description="Helical" evidence="1">
    <location>
        <begin position="7"/>
        <end position="29"/>
    </location>
</feature>
<gene>
    <name evidence="2" type="ORF">CDG60_14625</name>
</gene>
<dbReference type="RefSeq" id="WP_087513982.1">
    <property type="nucleotide sequence ID" value="NZ_CP032134.1"/>
</dbReference>
<evidence type="ECO:0000313" key="3">
    <source>
        <dbReference type="Proteomes" id="UP000263753"/>
    </source>
</evidence>
<keyword evidence="1" id="KW-0812">Transmembrane</keyword>
<dbReference type="InterPro" id="IPR047730">
    <property type="entry name" value="ABZJ_00895-like"/>
</dbReference>
<keyword evidence="1" id="KW-1133">Transmembrane helix</keyword>
<reference evidence="3" key="1">
    <citation type="submission" date="2018-09" db="EMBL/GenBank/DDBJ databases">
        <title>The complete genome of Acinetobacter sp. strain WCHAc010005.</title>
        <authorList>
            <person name="Hu Y."/>
            <person name="Long H."/>
            <person name="Feng Y."/>
            <person name="Zong Z."/>
        </authorList>
    </citation>
    <scope>NUCLEOTIDE SEQUENCE [LARGE SCALE GENOMIC DNA]</scope>
    <source>
        <strain evidence="3">WCHAc010005</strain>
    </source>
</reference>
<proteinExistence type="predicted"/>
<feature type="transmembrane region" description="Helical" evidence="1">
    <location>
        <begin position="75"/>
        <end position="92"/>
    </location>
</feature>
<dbReference type="NCBIfam" id="NF038216">
    <property type="entry name" value="ABZJ_00895_fam"/>
    <property type="match status" value="1"/>
</dbReference>
<sequence>MISLTRYFLWFFLFCIIFTCICGVLAAILPQGVGGILTAVPYLVAMILVLYKFLKQQKRAPTQAERKKITLGFSLIFWGYNIVFLLLGLVIFSRNSPDVWQDFMMYLSQSQFLVVMFIMFLLLAIPLYLLTWWFYGKQAERMAEKMFS</sequence>
<feature type="transmembrane region" description="Helical" evidence="1">
    <location>
        <begin position="35"/>
        <end position="54"/>
    </location>
</feature>
<dbReference type="Proteomes" id="UP000263753">
    <property type="component" value="Chromosome"/>
</dbReference>